<keyword evidence="3" id="KW-1185">Reference proteome</keyword>
<evidence type="ECO:0000313" key="3">
    <source>
        <dbReference type="Proteomes" id="UP000244223"/>
    </source>
</evidence>
<accession>A0A2T5ISB3</accession>
<dbReference type="OrthoDB" id="5811212at2"/>
<dbReference type="AlphaFoldDB" id="A0A2T5ISB3"/>
<comment type="caution">
    <text evidence="2">The sequence shown here is derived from an EMBL/GenBank/DDBJ whole genome shotgun (WGS) entry which is preliminary data.</text>
</comment>
<reference evidence="2 3" key="1">
    <citation type="submission" date="2018-04" db="EMBL/GenBank/DDBJ databases">
        <title>Genomic Encyclopedia of Archaeal and Bacterial Type Strains, Phase II (KMG-II): from individual species to whole genera.</title>
        <authorList>
            <person name="Goeker M."/>
        </authorList>
    </citation>
    <scope>NUCLEOTIDE SEQUENCE [LARGE SCALE GENOMIC DNA]</scope>
    <source>
        <strain evidence="2 3">DSM 5822</strain>
    </source>
</reference>
<sequence length="350" mass="40050">MKLALILLCCFTSSVSFADSCVEQKNCFPNLNKASADLSDALVKMEQNIPIDYDVTLKSWHNELARAFEEVDNNIIIYPIDYQGYKLTNFTDNFSQYFNLDTISRTPSYPSFSYRKSLHATPSNSNYELTIGNNSDRVEFQNTNDTFCQKRYKNTCDDVLKDLALSVNTYKIKNAIVTIDKMLPLLKFQNTQWANFYNKSRSQTFTDLMLQTYIDKDKLRQSNFVPPSEKQYFFLHPNIVIENVNDALDGQQTNEALAIEWLGINWWQKCPIAISVACGVSVVSLYSDRSVVNDVGHGVMLHFANKYSIGVTNHDGSNGIFITADLLKAFENQNERLQTWKTKVNTLLDQ</sequence>
<name>A0A2T5ISB3_9GAMM</name>
<dbReference type="RefSeq" id="WP_107867047.1">
    <property type="nucleotide sequence ID" value="NZ_QAON01000033.1"/>
</dbReference>
<keyword evidence="1" id="KW-0732">Signal</keyword>
<feature type="signal peptide" evidence="1">
    <location>
        <begin position="1"/>
        <end position="18"/>
    </location>
</feature>
<dbReference type="Proteomes" id="UP000244223">
    <property type="component" value="Unassembled WGS sequence"/>
</dbReference>
<dbReference type="EMBL" id="QAON01000033">
    <property type="protein sequence ID" value="PTQ86729.1"/>
    <property type="molecule type" value="Genomic_DNA"/>
</dbReference>
<feature type="chain" id="PRO_5015601199" evidence="1">
    <location>
        <begin position="19"/>
        <end position="350"/>
    </location>
</feature>
<gene>
    <name evidence="2" type="ORF">C8N29_1338</name>
</gene>
<proteinExistence type="predicted"/>
<protein>
    <submittedName>
        <fullName evidence="2">Uncharacterized protein</fullName>
    </submittedName>
</protein>
<organism evidence="2 3">
    <name type="scientific">Agitococcus lubricus</name>
    <dbReference type="NCBI Taxonomy" id="1077255"/>
    <lineage>
        <taxon>Bacteria</taxon>
        <taxon>Pseudomonadati</taxon>
        <taxon>Pseudomonadota</taxon>
        <taxon>Gammaproteobacteria</taxon>
        <taxon>Moraxellales</taxon>
        <taxon>Moraxellaceae</taxon>
        <taxon>Agitococcus</taxon>
    </lineage>
</organism>
<evidence type="ECO:0000313" key="2">
    <source>
        <dbReference type="EMBL" id="PTQ86729.1"/>
    </source>
</evidence>
<evidence type="ECO:0000256" key="1">
    <source>
        <dbReference type="SAM" id="SignalP"/>
    </source>
</evidence>